<feature type="transmembrane region" description="Helical" evidence="1">
    <location>
        <begin position="187"/>
        <end position="205"/>
    </location>
</feature>
<comment type="caution">
    <text evidence="2">The sequence shown here is derived from an EMBL/GenBank/DDBJ whole genome shotgun (WGS) entry which is preliminary data.</text>
</comment>
<proteinExistence type="predicted"/>
<dbReference type="RefSeq" id="WP_125135237.1">
    <property type="nucleotide sequence ID" value="NZ_RRUC01000040.1"/>
</dbReference>
<keyword evidence="1" id="KW-0812">Transmembrane</keyword>
<feature type="transmembrane region" description="Helical" evidence="1">
    <location>
        <begin position="79"/>
        <end position="95"/>
    </location>
</feature>
<keyword evidence="1" id="KW-1133">Transmembrane helix</keyword>
<organism evidence="2 3">
    <name type="scientific">Bibersteinia trehalosi</name>
    <name type="common">Pasteurella trehalosi</name>
    <dbReference type="NCBI Taxonomy" id="47735"/>
    <lineage>
        <taxon>Bacteria</taxon>
        <taxon>Pseudomonadati</taxon>
        <taxon>Pseudomonadota</taxon>
        <taxon>Gammaproteobacteria</taxon>
        <taxon>Pasteurellales</taxon>
        <taxon>Pasteurellaceae</taxon>
        <taxon>Bibersteinia</taxon>
    </lineage>
</organism>
<dbReference type="EMBL" id="RRUC01000040">
    <property type="protein sequence ID" value="RRN01759.1"/>
    <property type="molecule type" value="Genomic_DNA"/>
</dbReference>
<feature type="transmembrane region" description="Helical" evidence="1">
    <location>
        <begin position="50"/>
        <end position="67"/>
    </location>
</feature>
<feature type="transmembrane region" description="Helical" evidence="1">
    <location>
        <begin position="101"/>
        <end position="123"/>
    </location>
</feature>
<feature type="transmembrane region" description="Helical" evidence="1">
    <location>
        <begin position="143"/>
        <end position="167"/>
    </location>
</feature>
<sequence>MIERVSLHLLLISFLKFLGLGMVAAIPFLAVYCDLFILQTDLQTQSEQSIVEYTQSLFLLIMIGLFARNAASYPQYRSGFVLIAGFLLCMFIREMDQYLDAIMHSIWVYPALIVAFSCVLYALFRRQQATAGLLYFVQHRAYLIFVVGLVILLVTSRLLGSGFLWKMAMGEHYLRAVKHIIEECGELLGYSFMLLGTLTFSLTLAKPTDEQAGRNR</sequence>
<name>A0A3R8MK86_BIBTR</name>
<reference evidence="2 3" key="1">
    <citation type="submission" date="2018-11" db="EMBL/GenBank/DDBJ databases">
        <title>Whole genome sequence of Bibersteinia trehalosi strain OADDL-BT1 an multidrug resistant pathogen isolate.</title>
        <authorList>
            <person name="Couger M."/>
            <person name="Ramachandran A."/>
        </authorList>
    </citation>
    <scope>NUCLEOTIDE SEQUENCE [LARGE SCALE GENOMIC DNA]</scope>
    <source>
        <strain evidence="2 3">OADDL-BT1</strain>
    </source>
</reference>
<evidence type="ECO:0000313" key="2">
    <source>
        <dbReference type="EMBL" id="RRN01759.1"/>
    </source>
</evidence>
<evidence type="ECO:0000256" key="1">
    <source>
        <dbReference type="SAM" id="Phobius"/>
    </source>
</evidence>
<keyword evidence="1" id="KW-0472">Membrane</keyword>
<protein>
    <submittedName>
        <fullName evidence="2">Uncharacterized protein</fullName>
    </submittedName>
</protein>
<dbReference type="STRING" id="1263831.F543_2790"/>
<feature type="transmembrane region" description="Helical" evidence="1">
    <location>
        <begin position="7"/>
        <end position="30"/>
    </location>
</feature>
<gene>
    <name evidence="2" type="ORF">EIM44_09575</name>
</gene>
<dbReference type="Proteomes" id="UP000276010">
    <property type="component" value="Unassembled WGS sequence"/>
</dbReference>
<dbReference type="AlphaFoldDB" id="A0A3R8MK86"/>
<accession>A0A3R8MK86</accession>
<evidence type="ECO:0000313" key="3">
    <source>
        <dbReference type="Proteomes" id="UP000276010"/>
    </source>
</evidence>